<dbReference type="PANTHER" id="PTHR43767:SF1">
    <property type="entry name" value="NONRIBOSOMAL PEPTIDE SYNTHASE PES1 (EUROFUNG)-RELATED"/>
    <property type="match status" value="1"/>
</dbReference>
<protein>
    <submittedName>
        <fullName evidence="2">Class I adenylate-forming enzyme family protein</fullName>
    </submittedName>
</protein>
<dbReference type="InterPro" id="IPR050237">
    <property type="entry name" value="ATP-dep_AMP-bd_enzyme"/>
</dbReference>
<accession>A0ABP4C4E4</accession>
<name>A0ABP4C4E4_9ACTN</name>
<keyword evidence="3" id="KW-1185">Reference proteome</keyword>
<dbReference type="RefSeq" id="WP_344243443.1">
    <property type="nucleotide sequence ID" value="NZ_BAAAHH010000023.1"/>
</dbReference>
<reference evidence="3" key="1">
    <citation type="journal article" date="2019" name="Int. J. Syst. Evol. Microbiol.">
        <title>The Global Catalogue of Microorganisms (GCM) 10K type strain sequencing project: providing services to taxonomists for standard genome sequencing and annotation.</title>
        <authorList>
            <consortium name="The Broad Institute Genomics Platform"/>
            <consortium name="The Broad Institute Genome Sequencing Center for Infectious Disease"/>
            <person name="Wu L."/>
            <person name="Ma J."/>
        </authorList>
    </citation>
    <scope>NUCLEOTIDE SEQUENCE [LARGE SCALE GENOMIC DNA]</scope>
    <source>
        <strain evidence="3">JCM 10696</strain>
    </source>
</reference>
<dbReference type="Gene3D" id="3.30.300.30">
    <property type="match status" value="1"/>
</dbReference>
<dbReference type="PANTHER" id="PTHR43767">
    <property type="entry name" value="LONG-CHAIN-FATTY-ACID--COA LIGASE"/>
    <property type="match status" value="1"/>
</dbReference>
<organism evidence="2 3">
    <name type="scientific">Actinocorallia libanotica</name>
    <dbReference type="NCBI Taxonomy" id="46162"/>
    <lineage>
        <taxon>Bacteria</taxon>
        <taxon>Bacillati</taxon>
        <taxon>Actinomycetota</taxon>
        <taxon>Actinomycetes</taxon>
        <taxon>Streptosporangiales</taxon>
        <taxon>Thermomonosporaceae</taxon>
        <taxon>Actinocorallia</taxon>
    </lineage>
</organism>
<dbReference type="Proteomes" id="UP001500665">
    <property type="component" value="Unassembled WGS sequence"/>
</dbReference>
<dbReference type="InterPro" id="IPR045851">
    <property type="entry name" value="AMP-bd_C_sf"/>
</dbReference>
<dbReference type="InterPro" id="IPR042099">
    <property type="entry name" value="ANL_N_sf"/>
</dbReference>
<dbReference type="Pfam" id="PF00501">
    <property type="entry name" value="AMP-binding"/>
    <property type="match status" value="1"/>
</dbReference>
<evidence type="ECO:0000313" key="3">
    <source>
        <dbReference type="Proteomes" id="UP001500665"/>
    </source>
</evidence>
<dbReference type="Gene3D" id="3.40.50.12780">
    <property type="entry name" value="N-terminal domain of ligase-like"/>
    <property type="match status" value="1"/>
</dbReference>
<evidence type="ECO:0000259" key="1">
    <source>
        <dbReference type="Pfam" id="PF00501"/>
    </source>
</evidence>
<dbReference type="SUPFAM" id="SSF56801">
    <property type="entry name" value="Acetyl-CoA synthetase-like"/>
    <property type="match status" value="1"/>
</dbReference>
<dbReference type="CDD" id="cd04433">
    <property type="entry name" value="AFD_class_I"/>
    <property type="match status" value="1"/>
</dbReference>
<gene>
    <name evidence="2" type="ORF">GCM10009550_50580</name>
</gene>
<proteinExistence type="predicted"/>
<dbReference type="EMBL" id="BAAAHH010000023">
    <property type="protein sequence ID" value="GAA0960013.1"/>
    <property type="molecule type" value="Genomic_DNA"/>
</dbReference>
<evidence type="ECO:0000313" key="2">
    <source>
        <dbReference type="EMBL" id="GAA0960013.1"/>
    </source>
</evidence>
<comment type="caution">
    <text evidence="2">The sequence shown here is derived from an EMBL/GenBank/DDBJ whole genome shotgun (WGS) entry which is preliminary data.</text>
</comment>
<feature type="domain" description="AMP-dependent synthetase/ligase" evidence="1">
    <location>
        <begin position="25"/>
        <end position="386"/>
    </location>
</feature>
<sequence length="530" mass="56640">MYNIDEKASGAGEPPETVPGLLAYRARTAGEEQAVVCDDTAATYAALDRDSREIGARLLAAGIGGGDRVGLLMPNGIDWAVAAYAVARIGAVLVPLSTLLRPRELEAQLRTVEVAALIIVRAYRDRRYAEDLEEVLPGALSPTAGTHPYLPSLRRVWVWGEGLAVEGAFADGPPGPAVRPDDDFVILFTSGSRGAPKGTVHTHGSALRAVSGGLEARCVRPGERLYIPMPFFWAGGFAGGLLTALAAGATLLTERSPEPGRTIGFLKRERVTVFRGWPQQGARIAAHPSFDPSELPGLRPGSLDAVLPEELRARPGARANLFGMTETFGPYAGYRLDTDMPPEKHGSCGRPFAGVEVRVVDPETRRPVPAGGSGEILLRGPMLMRGVHGRRDGEVFDADGYYATGDLGRLDEDGYLWYEGRLDDMFKVSGATVYPVEVEQALRSLPGVRQVFVTDVERASRREVGAVLVGEGLDPAGLAAAGRAVLSSFKVPSLWLVLPDETGIPRLASDKPDVSALRRLLRDRGVRAAS</sequence>
<dbReference type="InterPro" id="IPR000873">
    <property type="entry name" value="AMP-dep_synth/lig_dom"/>
</dbReference>